<protein>
    <submittedName>
        <fullName evidence="1">Uncharacterized protein</fullName>
    </submittedName>
</protein>
<dbReference type="Proteomes" id="UP000295198">
    <property type="component" value="Unassembled WGS sequence"/>
</dbReference>
<keyword evidence="2" id="KW-1185">Reference proteome</keyword>
<dbReference type="OrthoDB" id="5121906at2"/>
<evidence type="ECO:0000313" key="1">
    <source>
        <dbReference type="EMBL" id="RYP88244.1"/>
    </source>
</evidence>
<organism evidence="1 2">
    <name type="scientific">Nocardioides guangzhouensis</name>
    <dbReference type="NCBI Taxonomy" id="2497878"/>
    <lineage>
        <taxon>Bacteria</taxon>
        <taxon>Bacillati</taxon>
        <taxon>Actinomycetota</taxon>
        <taxon>Actinomycetes</taxon>
        <taxon>Propionibacteriales</taxon>
        <taxon>Nocardioidaceae</taxon>
        <taxon>Nocardioides</taxon>
    </lineage>
</organism>
<name>A0A4Q4ZLB7_9ACTN</name>
<reference evidence="1 2" key="1">
    <citation type="submission" date="2019-01" db="EMBL/GenBank/DDBJ databases">
        <title>Nocardioides guangzhouensis sp. nov., an actinobacterium isolated from soil.</title>
        <authorList>
            <person name="Fu Y."/>
            <person name="Cai Y."/>
            <person name="Lin Z."/>
            <person name="Chen P."/>
        </authorList>
    </citation>
    <scope>NUCLEOTIDE SEQUENCE [LARGE SCALE GENOMIC DNA]</scope>
    <source>
        <strain evidence="1 2">130</strain>
    </source>
</reference>
<dbReference type="RefSeq" id="WP_134713789.1">
    <property type="nucleotide sequence ID" value="NZ_SDKM01000003.1"/>
</dbReference>
<evidence type="ECO:0000313" key="2">
    <source>
        <dbReference type="Proteomes" id="UP000295198"/>
    </source>
</evidence>
<dbReference type="EMBL" id="SDKM01000003">
    <property type="protein sequence ID" value="RYP88244.1"/>
    <property type="molecule type" value="Genomic_DNA"/>
</dbReference>
<sequence length="85" mass="9158">MKVTPTDPRAIGQITDEPAYVVVLHRGSDAEGFRLTGTLSVHEVMAWAEARAAGRTVQVFVEVDTGDDRQALRLLGRAPASGRGR</sequence>
<accession>A0A4Q4ZLB7</accession>
<gene>
    <name evidence="1" type="ORF">EKO23_02565</name>
</gene>
<proteinExistence type="predicted"/>
<comment type="caution">
    <text evidence="1">The sequence shown here is derived from an EMBL/GenBank/DDBJ whole genome shotgun (WGS) entry which is preliminary data.</text>
</comment>
<dbReference type="AlphaFoldDB" id="A0A4Q4ZLB7"/>